<evidence type="ECO:0000313" key="3">
    <source>
        <dbReference type="EMBL" id="TWB10489.1"/>
    </source>
</evidence>
<feature type="compositionally biased region" description="Polar residues" evidence="1">
    <location>
        <begin position="1"/>
        <end position="23"/>
    </location>
</feature>
<dbReference type="AlphaFoldDB" id="A0A560EM96"/>
<dbReference type="EMBL" id="VITN01000034">
    <property type="protein sequence ID" value="TWB10489.1"/>
    <property type="molecule type" value="Genomic_DNA"/>
</dbReference>
<feature type="region of interest" description="Disordered" evidence="1">
    <location>
        <begin position="109"/>
        <end position="142"/>
    </location>
</feature>
<accession>A0A560EM96</accession>
<evidence type="ECO:0000256" key="2">
    <source>
        <dbReference type="SAM" id="Phobius"/>
    </source>
</evidence>
<feature type="transmembrane region" description="Helical" evidence="2">
    <location>
        <begin position="143"/>
        <end position="166"/>
    </location>
</feature>
<feature type="region of interest" description="Disordered" evidence="1">
    <location>
        <begin position="171"/>
        <end position="201"/>
    </location>
</feature>
<evidence type="ECO:0000256" key="1">
    <source>
        <dbReference type="SAM" id="MobiDB-lite"/>
    </source>
</evidence>
<keyword evidence="2" id="KW-0472">Membrane</keyword>
<proteinExistence type="predicted"/>
<feature type="region of interest" description="Disordered" evidence="1">
    <location>
        <begin position="1"/>
        <end position="28"/>
    </location>
</feature>
<sequence length="201" mass="21230">MLGNTSFGLPINGPSTHKSSTMTSRPLSPLSAVPAAALRFLDLGRVRRMPRGWAWLVLAAVLLRGLIPVGYMVNTGGGPAPFMLCPGVHDVLDRVMAPTDMAVPAASVAHAHHHHPDAEPGGLLMPQGHAGHHDHRPGGDQDHMGPCAFAALAALAVPLLLLILALPTRQTRQSWRPSTRTRRFTSRLPGTPGARAPPLAA</sequence>
<gene>
    <name evidence="3" type="ORF">FBZ89_13413</name>
</gene>
<comment type="caution">
    <text evidence="3">The sequence shown here is derived from an EMBL/GenBank/DDBJ whole genome shotgun (WGS) entry which is preliminary data.</text>
</comment>
<evidence type="ECO:0008006" key="5">
    <source>
        <dbReference type="Google" id="ProtNLM"/>
    </source>
</evidence>
<keyword evidence="2" id="KW-1133">Transmembrane helix</keyword>
<organism evidence="3 4">
    <name type="scientific">Nitrospirillum amazonense</name>
    <dbReference type="NCBI Taxonomy" id="28077"/>
    <lineage>
        <taxon>Bacteria</taxon>
        <taxon>Pseudomonadati</taxon>
        <taxon>Pseudomonadota</taxon>
        <taxon>Alphaproteobacteria</taxon>
        <taxon>Rhodospirillales</taxon>
        <taxon>Azospirillaceae</taxon>
        <taxon>Nitrospirillum</taxon>
    </lineage>
</organism>
<dbReference type="Proteomes" id="UP000319859">
    <property type="component" value="Unassembled WGS sequence"/>
</dbReference>
<feature type="transmembrane region" description="Helical" evidence="2">
    <location>
        <begin position="53"/>
        <end position="73"/>
    </location>
</feature>
<reference evidence="3 4" key="1">
    <citation type="submission" date="2019-06" db="EMBL/GenBank/DDBJ databases">
        <title>Genomic Encyclopedia of Type Strains, Phase IV (KMG-V): Genome sequencing to study the core and pangenomes of soil and plant-associated prokaryotes.</title>
        <authorList>
            <person name="Whitman W."/>
        </authorList>
    </citation>
    <scope>NUCLEOTIDE SEQUENCE [LARGE SCALE GENOMIC DNA]</scope>
    <source>
        <strain evidence="3 4">BR 11880</strain>
    </source>
</reference>
<evidence type="ECO:0000313" key="4">
    <source>
        <dbReference type="Proteomes" id="UP000319859"/>
    </source>
</evidence>
<keyword evidence="2" id="KW-0812">Transmembrane</keyword>
<protein>
    <recommendedName>
        <fullName evidence="5">DUF2946 family protein</fullName>
    </recommendedName>
</protein>
<name>A0A560EM96_9PROT</name>